<dbReference type="NCBIfam" id="NF033819">
    <property type="entry name" value="IS66_TnpB"/>
    <property type="match status" value="1"/>
</dbReference>
<dbReference type="AlphaFoldDB" id="A0A379SSX2"/>
<dbReference type="Pfam" id="PF05717">
    <property type="entry name" value="TnpB_IS66"/>
    <property type="match status" value="1"/>
</dbReference>
<dbReference type="EMBL" id="UGXD01000002">
    <property type="protein sequence ID" value="SUG32693.1"/>
    <property type="molecule type" value="Genomic_DNA"/>
</dbReference>
<proteinExistence type="predicted"/>
<dbReference type="PANTHER" id="PTHR36455:SF1">
    <property type="entry name" value="BLR8292 PROTEIN"/>
    <property type="match status" value="1"/>
</dbReference>
<organism evidence="1 2">
    <name type="scientific">Salmonella enterica subsp. arizonae</name>
    <dbReference type="NCBI Taxonomy" id="59203"/>
    <lineage>
        <taxon>Bacteria</taxon>
        <taxon>Pseudomonadati</taxon>
        <taxon>Pseudomonadota</taxon>
        <taxon>Gammaproteobacteria</taxon>
        <taxon>Enterobacterales</taxon>
        <taxon>Enterobacteriaceae</taxon>
        <taxon>Salmonella</taxon>
    </lineage>
</organism>
<dbReference type="Proteomes" id="UP000254762">
    <property type="component" value="Unassembled WGS sequence"/>
</dbReference>
<gene>
    <name evidence="1" type="ORF">NCTC7304_02140</name>
</gene>
<dbReference type="PANTHER" id="PTHR36455">
    <property type="match status" value="1"/>
</dbReference>
<evidence type="ECO:0000313" key="2">
    <source>
        <dbReference type="Proteomes" id="UP000254762"/>
    </source>
</evidence>
<accession>A0A379SSX2</accession>
<evidence type="ECO:0000313" key="1">
    <source>
        <dbReference type="EMBL" id="SUG32693.1"/>
    </source>
</evidence>
<sequence>MLKPEQLFLVRHPVDMRCGIDVLTMYVQNSLSMPWHDGAAFLFTNKNRTRIKLLRWDRHGVWLCARRLHRGRFIWPRDGDSTWSLTPEQFDWLVSGIDWQKMSGHDLTKWTLTPVTNPMILNEYLCRKTYNIWHGYYRTSLH</sequence>
<reference evidence="1 2" key="1">
    <citation type="submission" date="2018-06" db="EMBL/GenBank/DDBJ databases">
        <authorList>
            <consortium name="Pathogen Informatics"/>
            <person name="Doyle S."/>
        </authorList>
    </citation>
    <scope>NUCLEOTIDE SEQUENCE [LARGE SCALE GENOMIC DNA]</scope>
    <source>
        <strain evidence="1 2">NCTC7304</strain>
    </source>
</reference>
<name>A0A379SSX2_SALER</name>
<protein>
    <submittedName>
        <fullName evidence="1">Putative transposase subunit</fullName>
    </submittedName>
</protein>
<dbReference type="InterPro" id="IPR008878">
    <property type="entry name" value="Transposase_IS66_Orf2"/>
</dbReference>